<dbReference type="PANTHER" id="PTHR12532">
    <property type="entry name" value="TRANSLATIONAL ACTIVATOR OF CYTOCHROME C OXIDASE 1"/>
    <property type="match status" value="1"/>
</dbReference>
<name>A0A2C5Y790_9HYPO</name>
<comment type="similarity">
    <text evidence="1">Belongs to the TACO1 family.</text>
</comment>
<gene>
    <name evidence="4" type="ORF">CDD81_5668</name>
</gene>
<dbReference type="Proteomes" id="UP000226192">
    <property type="component" value="Unassembled WGS sequence"/>
</dbReference>
<dbReference type="Gene3D" id="1.10.10.200">
    <property type="match status" value="1"/>
</dbReference>
<protein>
    <submittedName>
        <fullName evidence="4">Uncharacterized protein</fullName>
    </submittedName>
</protein>
<dbReference type="Gene3D" id="3.30.70.980">
    <property type="match status" value="2"/>
</dbReference>
<comment type="caution">
    <text evidence="4">The sequence shown here is derived from an EMBL/GenBank/DDBJ whole genome shotgun (WGS) entry which is preliminary data.</text>
</comment>
<dbReference type="InterPro" id="IPR049083">
    <property type="entry name" value="TACO1_YebC_N"/>
</dbReference>
<accession>A0A2C5Y790</accession>
<dbReference type="InterPro" id="IPR002876">
    <property type="entry name" value="Transcrip_reg_TACO1-like"/>
</dbReference>
<dbReference type="OrthoDB" id="2017544at2759"/>
<dbReference type="AlphaFoldDB" id="A0A2C5Y790"/>
<sequence>MYSRMYGNDIEFNPQLAQVVAAATKASVPKSIIEAAIARGQGLSATGARLDHMSIEVLMPPNIALIIDVETDSKTRTMTDLRTAIKKGGGRVGSTAFYFSRRGRAVLMAKNDGPTLSDVLEESIELQGVYDVLELPDGSFLAWTEPSSLIAVTDVLSKRLELQVLESDIVWAPNTETQVAIDSHDTVQALDALCSGVREFSEVKAIFANVQQGKIADEEWAKIDRHMDL</sequence>
<evidence type="ECO:0000313" key="4">
    <source>
        <dbReference type="EMBL" id="PHH63576.1"/>
    </source>
</evidence>
<dbReference type="EMBL" id="NJET01000046">
    <property type="protein sequence ID" value="PHH63576.1"/>
    <property type="molecule type" value="Genomic_DNA"/>
</dbReference>
<dbReference type="Pfam" id="PF20772">
    <property type="entry name" value="TACO1_YebC_N"/>
    <property type="match status" value="1"/>
</dbReference>
<dbReference type="InterPro" id="IPR048300">
    <property type="entry name" value="TACO1_YebC-like_2nd/3rd_dom"/>
</dbReference>
<dbReference type="InterPro" id="IPR017856">
    <property type="entry name" value="Integrase-like_N"/>
</dbReference>
<evidence type="ECO:0000313" key="5">
    <source>
        <dbReference type="Proteomes" id="UP000226192"/>
    </source>
</evidence>
<dbReference type="InterPro" id="IPR029072">
    <property type="entry name" value="YebC-like"/>
</dbReference>
<feature type="domain" description="TACO1/YebC-like N-terminal" evidence="3">
    <location>
        <begin position="2"/>
        <end position="42"/>
    </location>
</feature>
<organism evidence="4 5">
    <name type="scientific">Ophiocordyceps australis</name>
    <dbReference type="NCBI Taxonomy" id="1399860"/>
    <lineage>
        <taxon>Eukaryota</taxon>
        <taxon>Fungi</taxon>
        <taxon>Dikarya</taxon>
        <taxon>Ascomycota</taxon>
        <taxon>Pezizomycotina</taxon>
        <taxon>Sordariomycetes</taxon>
        <taxon>Hypocreomycetidae</taxon>
        <taxon>Hypocreales</taxon>
        <taxon>Ophiocordycipitaceae</taxon>
        <taxon>Ophiocordyceps</taxon>
    </lineage>
</organism>
<proteinExistence type="inferred from homology"/>
<dbReference type="PANTHER" id="PTHR12532:SF0">
    <property type="entry name" value="TRANSLATIONAL ACTIVATOR OF CYTOCHROME C OXIDASE 1"/>
    <property type="match status" value="1"/>
</dbReference>
<evidence type="ECO:0000259" key="2">
    <source>
        <dbReference type="Pfam" id="PF01709"/>
    </source>
</evidence>
<dbReference type="GO" id="GO:0005739">
    <property type="term" value="C:mitochondrion"/>
    <property type="evidence" value="ECO:0007669"/>
    <property type="project" value="TreeGrafter"/>
</dbReference>
<dbReference type="InterPro" id="IPR026564">
    <property type="entry name" value="Transcrip_reg_TACO1-like_dom3"/>
</dbReference>
<reference evidence="4 5" key="1">
    <citation type="submission" date="2017-06" db="EMBL/GenBank/DDBJ databases">
        <title>Ant-infecting Ophiocordyceps genomes reveal a high diversity of potential behavioral manipulation genes and a possible major role for enterotoxins.</title>
        <authorList>
            <person name="De Bekker C."/>
            <person name="Evans H.C."/>
            <person name="Brachmann A."/>
            <person name="Hughes D.P."/>
        </authorList>
    </citation>
    <scope>NUCLEOTIDE SEQUENCE [LARGE SCALE GENOMIC DNA]</scope>
    <source>
        <strain evidence="4 5">Map64</strain>
    </source>
</reference>
<evidence type="ECO:0000259" key="3">
    <source>
        <dbReference type="Pfam" id="PF20772"/>
    </source>
</evidence>
<dbReference type="Pfam" id="PF01709">
    <property type="entry name" value="Transcrip_reg"/>
    <property type="match status" value="1"/>
</dbReference>
<feature type="domain" description="TACO1/YebC-like second and third" evidence="2">
    <location>
        <begin position="52"/>
        <end position="210"/>
    </location>
</feature>
<dbReference type="STRING" id="1399860.A0A2C5Y790"/>
<keyword evidence="5" id="KW-1185">Reference proteome</keyword>
<evidence type="ECO:0000256" key="1">
    <source>
        <dbReference type="ARBA" id="ARBA00008724"/>
    </source>
</evidence>
<dbReference type="SUPFAM" id="SSF75625">
    <property type="entry name" value="YebC-like"/>
    <property type="match status" value="1"/>
</dbReference>